<dbReference type="RefSeq" id="WP_006497223.1">
    <property type="nucleotide sequence ID" value="NZ_CADETX010000001.1"/>
</dbReference>
<evidence type="ECO:0000256" key="14">
    <source>
        <dbReference type="SAM" id="Phobius"/>
    </source>
</evidence>
<dbReference type="EMBL" id="JYMX02000022">
    <property type="protein sequence ID" value="MCW3714527.1"/>
    <property type="molecule type" value="Genomic_DNA"/>
</dbReference>
<evidence type="ECO:0000259" key="16">
    <source>
        <dbReference type="Pfam" id="PF01618"/>
    </source>
</evidence>
<feature type="region of interest" description="Disordered" evidence="13">
    <location>
        <begin position="40"/>
        <end position="68"/>
    </location>
</feature>
<evidence type="ECO:0000313" key="17">
    <source>
        <dbReference type="EMBL" id="MCW3714527.1"/>
    </source>
</evidence>
<comment type="function">
    <text evidence="11">Involved in the TonB-dependent energy-dependent transport of various receptor-bound substrates. Protects ExbD from proteolytic degradation and functionally stabilizes TonB.</text>
</comment>
<proteinExistence type="inferred from homology"/>
<evidence type="ECO:0000256" key="11">
    <source>
        <dbReference type="ARBA" id="ARBA00024816"/>
    </source>
</evidence>
<keyword evidence="9 14" id="KW-1133">Transmembrane helix</keyword>
<evidence type="ECO:0000256" key="9">
    <source>
        <dbReference type="ARBA" id="ARBA00022989"/>
    </source>
</evidence>
<feature type="chain" id="PRO_5015071364" description="Biopolymer transport protein ExbB" evidence="15">
    <location>
        <begin position="22"/>
        <end position="301"/>
    </location>
</feature>
<dbReference type="InterPro" id="IPR002898">
    <property type="entry name" value="MotA_ExbB_proton_chnl"/>
</dbReference>
<gene>
    <name evidence="17" type="ORF">UE95_024880</name>
</gene>
<comment type="similarity">
    <text evidence="12">Belongs to the exbB/tolQ family.</text>
</comment>
<feature type="domain" description="MotA/TolQ/ExbB proton channel" evidence="16">
    <location>
        <begin position="165"/>
        <end position="271"/>
    </location>
</feature>
<feature type="compositionally biased region" description="Low complexity" evidence="13">
    <location>
        <begin position="40"/>
        <end position="57"/>
    </location>
</feature>
<dbReference type="PANTHER" id="PTHR30625">
    <property type="entry name" value="PROTEIN TOLQ"/>
    <property type="match status" value="1"/>
</dbReference>
<comment type="caution">
    <text evidence="17">The sequence shown here is derived from an EMBL/GenBank/DDBJ whole genome shotgun (WGS) entry which is preliminary data.</text>
</comment>
<reference evidence="17 18" key="2">
    <citation type="journal article" date="2017" name="Front. Microbiol.">
        <title>Genomics Reveals a Unique Clone of Burkholderia cenocepacia Harboring an Actively Excising Novel Genomic Island.</title>
        <authorList>
            <person name="Patil P.P."/>
            <person name="Mali S."/>
            <person name="Midha S."/>
            <person name="Gautam V."/>
            <person name="Dash L."/>
            <person name="Kumar S."/>
            <person name="Shastri J."/>
            <person name="Singhal L."/>
            <person name="Patil P.B."/>
        </authorList>
    </citation>
    <scope>NUCLEOTIDE SEQUENCE [LARGE SCALE GENOMIC DNA]</scope>
    <source>
        <strain evidence="17 18">BC-19</strain>
    </source>
</reference>
<comment type="subunit">
    <text evidence="2">The accessory proteins ExbB and ExbD seem to form a complex with TonB.</text>
</comment>
<keyword evidence="6" id="KW-0997">Cell inner membrane</keyword>
<feature type="transmembrane region" description="Helical" evidence="14">
    <location>
        <begin position="239"/>
        <end position="260"/>
    </location>
</feature>
<evidence type="ECO:0000256" key="10">
    <source>
        <dbReference type="ARBA" id="ARBA00023136"/>
    </source>
</evidence>
<evidence type="ECO:0000256" key="15">
    <source>
        <dbReference type="SAM" id="SignalP"/>
    </source>
</evidence>
<dbReference type="Pfam" id="PF01618">
    <property type="entry name" value="MotA_ExbB"/>
    <property type="match status" value="1"/>
</dbReference>
<keyword evidence="5" id="KW-1003">Cell membrane</keyword>
<evidence type="ECO:0000256" key="7">
    <source>
        <dbReference type="ARBA" id="ARBA00022692"/>
    </source>
</evidence>
<organism evidence="17 18">
    <name type="scientific">Burkholderia cenocepacia</name>
    <dbReference type="NCBI Taxonomy" id="95486"/>
    <lineage>
        <taxon>Bacteria</taxon>
        <taxon>Pseudomonadati</taxon>
        <taxon>Pseudomonadota</taxon>
        <taxon>Betaproteobacteria</taxon>
        <taxon>Burkholderiales</taxon>
        <taxon>Burkholderiaceae</taxon>
        <taxon>Burkholderia</taxon>
        <taxon>Burkholderia cepacia complex</taxon>
    </lineage>
</organism>
<evidence type="ECO:0000256" key="6">
    <source>
        <dbReference type="ARBA" id="ARBA00022519"/>
    </source>
</evidence>
<evidence type="ECO:0000256" key="5">
    <source>
        <dbReference type="ARBA" id="ARBA00022475"/>
    </source>
</evidence>
<dbReference type="GeneID" id="56558266"/>
<feature type="transmembrane region" description="Helical" evidence="14">
    <location>
        <begin position="85"/>
        <end position="110"/>
    </location>
</feature>
<accession>A0A1V6KSQ4</accession>
<name>A0A1V6KSQ4_9BURK</name>
<keyword evidence="10 14" id="KW-0472">Membrane</keyword>
<evidence type="ECO:0000256" key="4">
    <source>
        <dbReference type="ARBA" id="ARBA00022448"/>
    </source>
</evidence>
<sequence length="301" mass="31499">MTKRSLAALAASLLMSVAAIDGLVAPQLTYAQASGTAATSDASTPAAAPTQAPAAAEPAPPPAPATTEAVENPYGLGALWKNGDFVARFVLILLVIMSMGSWYIMITKFVEQLRANRRAKLADAQLWSAPSLAEGAKLLDEASPFRFIAETAIEAGEHHDEALLEAVDRNTWIDVSVERSITNVSNRMQDGLAFLATVGSTAPFVGLFGTVWGIYHALTAIGIAGQASIDKVAGPVGEALIMTAIGLAVAVPAVLGYNFLVRRNKSVMERVRNFGAQLHTVLLAGSKRPARVPSPAASLVN</sequence>
<keyword evidence="7 14" id="KW-0812">Transmembrane</keyword>
<evidence type="ECO:0000313" key="18">
    <source>
        <dbReference type="Proteomes" id="UP000191686"/>
    </source>
</evidence>
<protein>
    <recommendedName>
        <fullName evidence="3">Biopolymer transport protein ExbB</fullName>
    </recommendedName>
</protein>
<comment type="subcellular location">
    <subcellularLocation>
        <location evidence="1">Cell inner membrane</location>
        <topology evidence="1">Multi-pass membrane protein</topology>
    </subcellularLocation>
    <subcellularLocation>
        <location evidence="12">Membrane</location>
        <topology evidence="12">Multi-pass membrane protein</topology>
    </subcellularLocation>
</comment>
<evidence type="ECO:0000256" key="1">
    <source>
        <dbReference type="ARBA" id="ARBA00004429"/>
    </source>
</evidence>
<dbReference type="Proteomes" id="UP000191686">
    <property type="component" value="Unassembled WGS sequence"/>
</dbReference>
<dbReference type="GO" id="GO:0017038">
    <property type="term" value="P:protein import"/>
    <property type="evidence" value="ECO:0007669"/>
    <property type="project" value="TreeGrafter"/>
</dbReference>
<dbReference type="AlphaFoldDB" id="A0A1V6KSQ4"/>
<evidence type="ECO:0000256" key="2">
    <source>
        <dbReference type="ARBA" id="ARBA00011471"/>
    </source>
</evidence>
<evidence type="ECO:0000256" key="3">
    <source>
        <dbReference type="ARBA" id="ARBA00022093"/>
    </source>
</evidence>
<feature type="transmembrane region" description="Helical" evidence="14">
    <location>
        <begin position="192"/>
        <end position="215"/>
    </location>
</feature>
<evidence type="ECO:0000256" key="13">
    <source>
        <dbReference type="SAM" id="MobiDB-lite"/>
    </source>
</evidence>
<reference evidence="17 18" key="1">
    <citation type="journal article" date="2017" name="Front. Microbiol.">
        <title>Genomics reveals a unique clone of Burkholderia cenocepacia harbouring an actively excising novel genomic island.</title>
        <authorList>
            <person name="Patil P."/>
            <person name="Mali S."/>
            <person name="Midha S."/>
            <person name="Gautam V."/>
            <person name="Dash L."/>
            <person name="Kumar S."/>
            <person name="Shastri J."/>
            <person name="Singhal L."/>
            <person name="Patil P.B."/>
        </authorList>
    </citation>
    <scope>NUCLEOTIDE SEQUENCE [LARGE SCALE GENOMIC DNA]</scope>
    <source>
        <strain evidence="17 18">BC-19</strain>
    </source>
</reference>
<keyword evidence="15" id="KW-0732">Signal</keyword>
<dbReference type="PANTHER" id="PTHR30625:SF14">
    <property type="entry name" value="BIOPOLYMER TRANSPORT PROTEIN EXBB"/>
    <property type="match status" value="1"/>
</dbReference>
<keyword evidence="4 12" id="KW-0813">Transport</keyword>
<dbReference type="InterPro" id="IPR050790">
    <property type="entry name" value="ExbB/TolQ_transport"/>
</dbReference>
<evidence type="ECO:0000256" key="8">
    <source>
        <dbReference type="ARBA" id="ARBA00022927"/>
    </source>
</evidence>
<evidence type="ECO:0000256" key="12">
    <source>
        <dbReference type="RuleBase" id="RU004057"/>
    </source>
</evidence>
<dbReference type="GO" id="GO:0005886">
    <property type="term" value="C:plasma membrane"/>
    <property type="evidence" value="ECO:0007669"/>
    <property type="project" value="UniProtKB-SubCell"/>
</dbReference>
<feature type="signal peptide" evidence="15">
    <location>
        <begin position="1"/>
        <end position="21"/>
    </location>
</feature>
<keyword evidence="8 12" id="KW-0653">Protein transport</keyword>